<name>A0A1G2MDZ0_9BACT</name>
<dbReference type="Gene3D" id="1.10.10.10">
    <property type="entry name" value="Winged helix-like DNA-binding domain superfamily/Winged helix DNA-binding domain"/>
    <property type="match status" value="1"/>
</dbReference>
<dbReference type="PANTHER" id="PTHR34849">
    <property type="entry name" value="SSL5025 PROTEIN"/>
    <property type="match status" value="1"/>
</dbReference>
<evidence type="ECO:0000313" key="2">
    <source>
        <dbReference type="Proteomes" id="UP000176493"/>
    </source>
</evidence>
<gene>
    <name evidence="1" type="ORF">A2W52_01545</name>
</gene>
<dbReference type="InterPro" id="IPR036388">
    <property type="entry name" value="WH-like_DNA-bd_sf"/>
</dbReference>
<dbReference type="AlphaFoldDB" id="A0A1G2MDZ0"/>
<comment type="caution">
    <text evidence="1">The sequence shown here is derived from an EMBL/GenBank/DDBJ whole genome shotgun (WGS) entry which is preliminary data.</text>
</comment>
<reference evidence="1 2" key="1">
    <citation type="journal article" date="2016" name="Nat. Commun.">
        <title>Thousands of microbial genomes shed light on interconnected biogeochemical processes in an aquifer system.</title>
        <authorList>
            <person name="Anantharaman K."/>
            <person name="Brown C.T."/>
            <person name="Hug L.A."/>
            <person name="Sharon I."/>
            <person name="Castelle C.J."/>
            <person name="Probst A.J."/>
            <person name="Thomas B.C."/>
            <person name="Singh A."/>
            <person name="Wilkins M.J."/>
            <person name="Karaoz U."/>
            <person name="Brodie E.L."/>
            <person name="Williams K.H."/>
            <person name="Hubbard S.S."/>
            <person name="Banfield J.F."/>
        </authorList>
    </citation>
    <scope>NUCLEOTIDE SEQUENCE [LARGE SCALE GENOMIC DNA]</scope>
</reference>
<dbReference type="InterPro" id="IPR009057">
    <property type="entry name" value="Homeodomain-like_sf"/>
</dbReference>
<dbReference type="Proteomes" id="UP000176493">
    <property type="component" value="Unassembled WGS sequence"/>
</dbReference>
<dbReference type="PANTHER" id="PTHR34849:SF3">
    <property type="entry name" value="SSR2962 PROTEIN"/>
    <property type="match status" value="1"/>
</dbReference>
<organism evidence="1 2">
    <name type="scientific">Candidatus Taylorbacteria bacterium RIFCSPHIGHO2_02_49_25</name>
    <dbReference type="NCBI Taxonomy" id="1802305"/>
    <lineage>
        <taxon>Bacteria</taxon>
        <taxon>Candidatus Tayloriibacteriota</taxon>
    </lineage>
</organism>
<dbReference type="SUPFAM" id="SSF46689">
    <property type="entry name" value="Homeodomain-like"/>
    <property type="match status" value="1"/>
</dbReference>
<dbReference type="InterPro" id="IPR007367">
    <property type="entry name" value="DUF433"/>
</dbReference>
<accession>A0A1G2MDZ0</accession>
<protein>
    <recommendedName>
        <fullName evidence="3">Antitoxin</fullName>
    </recommendedName>
</protein>
<dbReference type="EMBL" id="MHRJ01000035">
    <property type="protein sequence ID" value="OHA21944.1"/>
    <property type="molecule type" value="Genomic_DNA"/>
</dbReference>
<evidence type="ECO:0008006" key="3">
    <source>
        <dbReference type="Google" id="ProtNLM"/>
    </source>
</evidence>
<evidence type="ECO:0000313" key="1">
    <source>
        <dbReference type="EMBL" id="OHA21944.1"/>
    </source>
</evidence>
<dbReference type="Pfam" id="PF04255">
    <property type="entry name" value="DUF433"/>
    <property type="match status" value="1"/>
</dbReference>
<proteinExistence type="predicted"/>
<sequence>MNVITYNPNVLGGKPIIKGTRISVDFILELLASGMTPEEIHGEYPKLTRKVLQEVFNFAAQNIKRADFIPAK</sequence>